<comment type="caution">
    <text evidence="1">The sequence shown here is derived from an EMBL/GenBank/DDBJ whole genome shotgun (WGS) entry which is preliminary data.</text>
</comment>
<dbReference type="RefSeq" id="WP_006010061.1">
    <property type="nucleotide sequence ID" value="NZ_AUAV01000026.1"/>
</dbReference>
<dbReference type="InterPro" id="IPR016032">
    <property type="entry name" value="Sig_transdc_resp-reg_C-effctor"/>
</dbReference>
<dbReference type="EMBL" id="BAEQ01000023">
    <property type="protein sequence ID" value="GAC28109.1"/>
    <property type="molecule type" value="Genomic_DNA"/>
</dbReference>
<dbReference type="InterPro" id="IPR036388">
    <property type="entry name" value="WH-like_DNA-bd_sf"/>
</dbReference>
<sequence>MHTRRKTDDVGLNKPAIKVTLFGEFTCKSQFDEHIIITNKRAKAILALLCLTPNEPMQREVLSQLLWPGRFDAQAKSSLRQCLLYLSNILNTLHPELLVVSRSHVAINDVLVQTELLTIEHALYAKDTEIILSNLNKMGAYQLLENTGFGKKLDDLIALKRLNIERLLKTKIEQFLQWLIKQGATSDYQKISQAWSVRPTVIDLIGLAVLPFKSIPGESQQQYFADNMSEELTTLLGQAPYLSLAGSTSTFGLRDSGKTLPQIAKLLNVQYVIQGSLQRIDDNIKINVRLVEGNTGLNKWSKQYIGKLDSVFTLQQIVANDVCNEISIMFNIALVTPKINQMTTSQEAYDYYMQGRDLTRRIIGEGVLFTAISLFEKALAIDSQFAKCWSALAEANAYVTVFTPCPNKRPYIDKMAECAQKALSIAPNDGLAMVMLGVYKWTQNDPLAALDLAYLAYYHEPHNPSVSARLGSFLCYCGKTETALPYIAKSAEQDPLNGRHLALLSNVLLNMGNLEGARNVASKMSAVGFPSLFLGLTTALAGENELAVKLYSQTRLLMNYVMSSASGNRAMTEQEQDKLWDVASKGICSGKKADRLMYCQLLDHLHMTLPDKQDHSIVMPAVWMGYTPMVFKTLGASITPANMNGFGYLWADIAPLNASVKHPDFLDFACKVGLIKVWEKYGWPEMLMKAQKTSQTATISNQVLDTVKS</sequence>
<name>K6Y5P9_9ALTE</name>
<dbReference type="InterPro" id="IPR051677">
    <property type="entry name" value="AfsR-DnrI-RedD_regulator"/>
</dbReference>
<evidence type="ECO:0000313" key="1">
    <source>
        <dbReference type="EMBL" id="GAC28109.1"/>
    </source>
</evidence>
<gene>
    <name evidence="1" type="ORF">GPAL_1236</name>
</gene>
<dbReference type="GO" id="GO:0006355">
    <property type="term" value="P:regulation of DNA-templated transcription"/>
    <property type="evidence" value="ECO:0007669"/>
    <property type="project" value="InterPro"/>
</dbReference>
<dbReference type="PANTHER" id="PTHR35807">
    <property type="entry name" value="TRANSCRIPTIONAL REGULATOR REDD-RELATED"/>
    <property type="match status" value="1"/>
</dbReference>
<dbReference type="OrthoDB" id="8430416at2"/>
<dbReference type="SUPFAM" id="SSF48452">
    <property type="entry name" value="TPR-like"/>
    <property type="match status" value="1"/>
</dbReference>
<reference evidence="2" key="1">
    <citation type="journal article" date="2014" name="Environ. Microbiol.">
        <title>Comparative genomics of the marine bacterial genus Glaciecola reveals the high degree of genomic diversity and genomic characteristic for cold adaptation.</title>
        <authorList>
            <person name="Qin Q.L."/>
            <person name="Xie B.B."/>
            <person name="Yu Y."/>
            <person name="Shu Y.L."/>
            <person name="Rong J.C."/>
            <person name="Zhang Y.J."/>
            <person name="Zhao D.L."/>
            <person name="Chen X.L."/>
            <person name="Zhang X.Y."/>
            <person name="Chen B."/>
            <person name="Zhou B.C."/>
            <person name="Zhang Y.Z."/>
        </authorList>
    </citation>
    <scope>NUCLEOTIDE SEQUENCE [LARGE SCALE GENOMIC DNA]</scope>
    <source>
        <strain evidence="2">ACAM 615</strain>
    </source>
</reference>
<evidence type="ECO:0000313" key="2">
    <source>
        <dbReference type="Proteomes" id="UP000006251"/>
    </source>
</evidence>
<dbReference type="STRING" id="1121922.GCA_000428905_03780"/>
<protein>
    <recommendedName>
        <fullName evidence="3">Adenylate cyclase</fullName>
    </recommendedName>
</protein>
<organism evidence="1 2">
    <name type="scientific">Brumicola pallidula DSM 14239 = ACAM 615</name>
    <dbReference type="NCBI Taxonomy" id="1121922"/>
    <lineage>
        <taxon>Bacteria</taxon>
        <taxon>Pseudomonadati</taxon>
        <taxon>Pseudomonadota</taxon>
        <taxon>Gammaproteobacteria</taxon>
        <taxon>Alteromonadales</taxon>
        <taxon>Alteromonadaceae</taxon>
        <taxon>Brumicola</taxon>
    </lineage>
</organism>
<dbReference type="InterPro" id="IPR011990">
    <property type="entry name" value="TPR-like_helical_dom_sf"/>
</dbReference>
<dbReference type="PANTHER" id="PTHR35807:SF1">
    <property type="entry name" value="TRANSCRIPTIONAL REGULATOR REDD"/>
    <property type="match status" value="1"/>
</dbReference>
<dbReference type="SUPFAM" id="SSF46894">
    <property type="entry name" value="C-terminal effector domain of the bipartite response regulators"/>
    <property type="match status" value="1"/>
</dbReference>
<dbReference type="Gene3D" id="1.10.10.10">
    <property type="entry name" value="Winged helix-like DNA-binding domain superfamily/Winged helix DNA-binding domain"/>
    <property type="match status" value="1"/>
</dbReference>
<evidence type="ECO:0008006" key="3">
    <source>
        <dbReference type="Google" id="ProtNLM"/>
    </source>
</evidence>
<dbReference type="Proteomes" id="UP000006251">
    <property type="component" value="Unassembled WGS sequence"/>
</dbReference>
<dbReference type="GO" id="GO:0003677">
    <property type="term" value="F:DNA binding"/>
    <property type="evidence" value="ECO:0007669"/>
    <property type="project" value="InterPro"/>
</dbReference>
<dbReference type="Gene3D" id="1.25.40.10">
    <property type="entry name" value="Tetratricopeptide repeat domain"/>
    <property type="match status" value="1"/>
</dbReference>
<dbReference type="Gene3D" id="3.40.50.10610">
    <property type="entry name" value="ABC-type transport auxiliary lipoprotein component"/>
    <property type="match status" value="1"/>
</dbReference>
<dbReference type="AlphaFoldDB" id="K6Y5P9"/>
<proteinExistence type="predicted"/>
<accession>K6Y5P9</accession>
<keyword evidence="2" id="KW-1185">Reference proteome</keyword>